<sequence length="499" mass="54498">MDQRVASQALPVKTIIKGKNKYMVEKVLGAGGFGITYRVVTYHGNIAIRFAVKEYFPSNMCERIDGRLSYSGPVKADVENGLDSFISEAERLKSQNIHHPNIVGINEVIRANNTAYYVMEYINGRNVRDYLMLERNHRPLPEDEALELIRPVMAAIALLHRHKVTHLDIKPDNIVLSPVEDSDGLRPVVIDFGLSKHYDEKGNATSKVKFIACSPGYAPNEQYQDGGISTFTPQADVYALGATLFFMLTGHDPAVAANISRDKVLAALPTTISEKTRMAIADAMRPDKTERTQTVTQFASNLGIKLDSSSESNLTVPLSLSSGPSIKDWFLANIGKGLALVALLAAVIAVIAYISYGNSEKETVVNPVPTDTTSITTQQPDSITTIPQQQPTNTQNQQPAAPVQTQPQPVQTQQTTTQPAPAAPAVTTGTLSLNYGSYKGEIKSKKPHGEGSIYFNRSHTYYDTPVEPGYRLEGTFENGQLIIGKLYGADGSKLQTIMP</sequence>
<accession>A0AC61S3J3</accession>
<keyword evidence="1" id="KW-0808">Transferase</keyword>
<proteinExistence type="predicted"/>
<keyword evidence="1" id="KW-0418">Kinase</keyword>
<evidence type="ECO:0000313" key="1">
    <source>
        <dbReference type="EMBL" id="THG44318.1"/>
    </source>
</evidence>
<reference evidence="1" key="1">
    <citation type="submission" date="2019-04" db="EMBL/GenBank/DDBJ databases">
        <title>Microbes associate with the intestines of laboratory mice.</title>
        <authorList>
            <person name="Navarre W."/>
            <person name="Wong E."/>
            <person name="Huang K.C."/>
            <person name="Tropini C."/>
            <person name="Ng K."/>
            <person name="Yu B."/>
        </authorList>
    </citation>
    <scope>NUCLEOTIDE SEQUENCE</scope>
    <source>
        <strain evidence="1">NM86_A22</strain>
    </source>
</reference>
<name>A0AC61S3J3_9BACT</name>
<dbReference type="Proteomes" id="UP000305401">
    <property type="component" value="Unassembled WGS sequence"/>
</dbReference>
<comment type="caution">
    <text evidence="1">The sequence shown here is derived from an EMBL/GenBank/DDBJ whole genome shotgun (WGS) entry which is preliminary data.</text>
</comment>
<keyword evidence="1" id="KW-0723">Serine/threonine-protein kinase</keyword>
<keyword evidence="2" id="KW-1185">Reference proteome</keyword>
<gene>
    <name evidence="1" type="ORF">E5990_09745</name>
</gene>
<organism evidence="1 2">
    <name type="scientific">Muribaculum caecicola</name>
    <dbReference type="NCBI Taxonomy" id="3038144"/>
    <lineage>
        <taxon>Bacteria</taxon>
        <taxon>Pseudomonadati</taxon>
        <taxon>Bacteroidota</taxon>
        <taxon>Bacteroidia</taxon>
        <taxon>Bacteroidales</taxon>
        <taxon>Muribaculaceae</taxon>
        <taxon>Muribaculum</taxon>
    </lineage>
</organism>
<protein>
    <submittedName>
        <fullName evidence="1">Serine/threonine protein kinase</fullName>
    </submittedName>
</protein>
<dbReference type="EMBL" id="SSTG01000162">
    <property type="protein sequence ID" value="THG44318.1"/>
    <property type="molecule type" value="Genomic_DNA"/>
</dbReference>
<evidence type="ECO:0000313" key="2">
    <source>
        <dbReference type="Proteomes" id="UP000305401"/>
    </source>
</evidence>